<dbReference type="GO" id="GO:0030682">
    <property type="term" value="P:symbiont-mediated perturbation of host defenses"/>
    <property type="evidence" value="ECO:0007669"/>
    <property type="project" value="InterPro"/>
</dbReference>
<dbReference type="Pfam" id="PF02098">
    <property type="entry name" value="His_binding"/>
    <property type="match status" value="1"/>
</dbReference>
<reference evidence="1" key="1">
    <citation type="journal article" date="2017" name="Ticks Tick Borne Dis.">
        <title>An insight into the sialome of Hyalomma excavatum.</title>
        <authorList>
            <person name="Ribeiro J.M."/>
            <person name="Slovak M."/>
            <person name="Francischetti I.M."/>
        </authorList>
    </citation>
    <scope>NUCLEOTIDE SEQUENCE</scope>
    <source>
        <strain evidence="1">Samish</strain>
        <tissue evidence="1">Salivary glands</tissue>
    </source>
</reference>
<dbReference type="GO" id="GO:0043176">
    <property type="term" value="F:amine binding"/>
    <property type="evidence" value="ECO:0007669"/>
    <property type="project" value="InterPro"/>
</dbReference>
<sequence>EKKRPHWANEDKFGPYQNAWATIQETNVEYFMVRATYNNDSIFGGNFSCLKVQTMSANITTHSVQALMTYKDSSNKTKDINVTTRAVTWYNYSKANALQNTRGNGDKADLGVLVFSDKTQCDIVSTNSEDDLELWVPYNLTDNVPDCCNFLFDFFMPPNKTKLQIYLGKDACNY</sequence>
<name>A0A131XI32_9ACAR</name>
<dbReference type="PRINTS" id="PR01220">
    <property type="entry name" value="HISBINDING"/>
</dbReference>
<dbReference type="Gene3D" id="2.40.128.20">
    <property type="match status" value="1"/>
</dbReference>
<organism evidence="1">
    <name type="scientific">Hyalomma excavatum</name>
    <dbReference type="NCBI Taxonomy" id="257692"/>
    <lineage>
        <taxon>Eukaryota</taxon>
        <taxon>Metazoa</taxon>
        <taxon>Ecdysozoa</taxon>
        <taxon>Arthropoda</taxon>
        <taxon>Chelicerata</taxon>
        <taxon>Arachnida</taxon>
        <taxon>Acari</taxon>
        <taxon>Parasitiformes</taxon>
        <taxon>Ixodida</taxon>
        <taxon>Ixodoidea</taxon>
        <taxon>Ixodidae</taxon>
        <taxon>Hyalomminae</taxon>
        <taxon>Hyalomma</taxon>
    </lineage>
</organism>
<dbReference type="SUPFAM" id="SSF50814">
    <property type="entry name" value="Lipocalins"/>
    <property type="match status" value="1"/>
</dbReference>
<accession>A0A131XI32</accession>
<proteinExistence type="evidence at transcript level"/>
<dbReference type="InterPro" id="IPR002970">
    <property type="entry name" value="Tick_his-bd"/>
</dbReference>
<protein>
    <submittedName>
        <fullName evidence="1">Putative lipocal-1 34 lipocalin</fullName>
    </submittedName>
</protein>
<dbReference type="EMBL" id="GEFH01001377">
    <property type="protein sequence ID" value="JAP67204.1"/>
    <property type="molecule type" value="mRNA"/>
</dbReference>
<feature type="non-terminal residue" evidence="1">
    <location>
        <position position="1"/>
    </location>
</feature>
<evidence type="ECO:0000313" key="1">
    <source>
        <dbReference type="EMBL" id="JAP67204.1"/>
    </source>
</evidence>
<dbReference type="AlphaFoldDB" id="A0A131XI32"/>
<dbReference type="InterPro" id="IPR012674">
    <property type="entry name" value="Calycin"/>
</dbReference>